<organism evidence="1">
    <name type="scientific">gut metagenome</name>
    <dbReference type="NCBI Taxonomy" id="749906"/>
    <lineage>
        <taxon>unclassified sequences</taxon>
        <taxon>metagenomes</taxon>
        <taxon>organismal metagenomes</taxon>
    </lineage>
</organism>
<evidence type="ECO:0000313" key="1">
    <source>
        <dbReference type="EMBL" id="EJX05752.1"/>
    </source>
</evidence>
<accession>J9GEI6</accession>
<name>J9GEI6_9ZZZZ</name>
<protein>
    <submittedName>
        <fullName evidence="1">Uncharacterized protein</fullName>
    </submittedName>
</protein>
<comment type="caution">
    <text evidence="1">The sequence shown here is derived from an EMBL/GenBank/DDBJ whole genome shotgun (WGS) entry which is preliminary data.</text>
</comment>
<gene>
    <name evidence="1" type="ORF">EVA_06147</name>
</gene>
<reference evidence="1" key="1">
    <citation type="journal article" date="2012" name="PLoS ONE">
        <title>Gene sets for utilization of primary and secondary nutrition supplies in the distal gut of endangered iberian lynx.</title>
        <authorList>
            <person name="Alcaide M."/>
            <person name="Messina E."/>
            <person name="Richter M."/>
            <person name="Bargiela R."/>
            <person name="Peplies J."/>
            <person name="Huws S.A."/>
            <person name="Newbold C.J."/>
            <person name="Golyshin P.N."/>
            <person name="Simon M.A."/>
            <person name="Lopez G."/>
            <person name="Yakimov M.M."/>
            <person name="Ferrer M."/>
        </authorList>
    </citation>
    <scope>NUCLEOTIDE SEQUENCE</scope>
</reference>
<sequence>MLTTVLHFRSSRIPLLRFLTFRNFADRRSALRSYSRALCFILGIIRMSIVQTLLLSRRSSRIIRSAPNHTFFSHKPQYLVAAFFLIGNDYLLSVPTDAH</sequence>
<dbReference type="AlphaFoldDB" id="J9GEI6"/>
<proteinExistence type="predicted"/>
<dbReference type="EMBL" id="AMCI01001372">
    <property type="protein sequence ID" value="EJX05752.1"/>
    <property type="molecule type" value="Genomic_DNA"/>
</dbReference>